<protein>
    <submittedName>
        <fullName evidence="4">Flavin reductase family protein</fullName>
        <ecNumber evidence="4">1.5.1.-</ecNumber>
    </submittedName>
</protein>
<keyword evidence="2 4" id="KW-0560">Oxidoreductase</keyword>
<gene>
    <name evidence="4" type="ORF">ACFQ34_03230</name>
</gene>
<feature type="domain" description="Flavin reductase like" evidence="3">
    <location>
        <begin position="10"/>
        <end position="152"/>
    </location>
</feature>
<evidence type="ECO:0000259" key="3">
    <source>
        <dbReference type="SMART" id="SM00903"/>
    </source>
</evidence>
<organism evidence="4 5">
    <name type="scientific">Pseudonocardia benzenivorans</name>
    <dbReference type="NCBI Taxonomy" id="228005"/>
    <lineage>
        <taxon>Bacteria</taxon>
        <taxon>Bacillati</taxon>
        <taxon>Actinomycetota</taxon>
        <taxon>Actinomycetes</taxon>
        <taxon>Pseudonocardiales</taxon>
        <taxon>Pseudonocardiaceae</taxon>
        <taxon>Pseudonocardia</taxon>
    </lineage>
</organism>
<dbReference type="SMART" id="SM00903">
    <property type="entry name" value="Flavin_Reduct"/>
    <property type="match status" value="1"/>
</dbReference>
<dbReference type="RefSeq" id="WP_346093292.1">
    <property type="nucleotide sequence ID" value="NZ_BAABKS010000074.1"/>
</dbReference>
<evidence type="ECO:0000313" key="4">
    <source>
        <dbReference type="EMBL" id="MFD1232288.1"/>
    </source>
</evidence>
<dbReference type="EC" id="1.5.1.-" evidence="4"/>
<keyword evidence="5" id="KW-1185">Reference proteome</keyword>
<reference evidence="5" key="1">
    <citation type="journal article" date="2019" name="Int. J. Syst. Evol. Microbiol.">
        <title>The Global Catalogue of Microorganisms (GCM) 10K type strain sequencing project: providing services to taxonomists for standard genome sequencing and annotation.</title>
        <authorList>
            <consortium name="The Broad Institute Genomics Platform"/>
            <consortium name="The Broad Institute Genome Sequencing Center for Infectious Disease"/>
            <person name="Wu L."/>
            <person name="Ma J."/>
        </authorList>
    </citation>
    <scope>NUCLEOTIDE SEQUENCE [LARGE SCALE GENOMIC DNA]</scope>
    <source>
        <strain evidence="5">CCUG 49018</strain>
    </source>
</reference>
<comment type="caution">
    <text evidence="4">The sequence shown here is derived from an EMBL/GenBank/DDBJ whole genome shotgun (WGS) entry which is preliminary data.</text>
</comment>
<proteinExistence type="inferred from homology"/>
<dbReference type="InterPro" id="IPR050268">
    <property type="entry name" value="NADH-dep_flavin_reductase"/>
</dbReference>
<sequence length="179" mass="19268">MNESDFRQAISQFASGVTVVTAWAGGRSFGMTLSAMTSLSLEPPALLICVNRKVPTEQAITASGVFAVNVLADYQERLARKFAKPADDKFDGVDVEYTRHGVPLVRGALGHFECTVRERMSGGSHSIFIGHVDAARVYDRRPLVYHGAGFGDFNGRVRSAIPVPDHVPPPTGVGAFFSS</sequence>
<dbReference type="InterPro" id="IPR012349">
    <property type="entry name" value="Split_barrel_FMN-bd"/>
</dbReference>
<accession>A0ABW3VC61</accession>
<dbReference type="PANTHER" id="PTHR30466:SF11">
    <property type="entry name" value="FLAVIN-DEPENDENT MONOOXYGENASE, REDUCTASE SUBUNIT HSAB"/>
    <property type="match status" value="1"/>
</dbReference>
<dbReference type="EMBL" id="JBHTMB010000021">
    <property type="protein sequence ID" value="MFD1232288.1"/>
    <property type="molecule type" value="Genomic_DNA"/>
</dbReference>
<dbReference type="InterPro" id="IPR002563">
    <property type="entry name" value="Flavin_Rdtase-like_dom"/>
</dbReference>
<dbReference type="SUPFAM" id="SSF50475">
    <property type="entry name" value="FMN-binding split barrel"/>
    <property type="match status" value="1"/>
</dbReference>
<evidence type="ECO:0000256" key="1">
    <source>
        <dbReference type="ARBA" id="ARBA00008898"/>
    </source>
</evidence>
<comment type="similarity">
    <text evidence="1">Belongs to the non-flavoprotein flavin reductase family.</text>
</comment>
<name>A0ABW3VC61_9PSEU</name>
<dbReference type="GO" id="GO:0016491">
    <property type="term" value="F:oxidoreductase activity"/>
    <property type="evidence" value="ECO:0007669"/>
    <property type="project" value="UniProtKB-KW"/>
</dbReference>
<evidence type="ECO:0000313" key="5">
    <source>
        <dbReference type="Proteomes" id="UP001597182"/>
    </source>
</evidence>
<dbReference type="Proteomes" id="UP001597182">
    <property type="component" value="Unassembled WGS sequence"/>
</dbReference>
<evidence type="ECO:0000256" key="2">
    <source>
        <dbReference type="ARBA" id="ARBA00023002"/>
    </source>
</evidence>
<dbReference type="Pfam" id="PF01613">
    <property type="entry name" value="Flavin_Reduct"/>
    <property type="match status" value="1"/>
</dbReference>
<dbReference type="PANTHER" id="PTHR30466">
    <property type="entry name" value="FLAVIN REDUCTASE"/>
    <property type="match status" value="1"/>
</dbReference>
<dbReference type="Gene3D" id="2.30.110.10">
    <property type="entry name" value="Electron Transport, Fmn-binding Protein, Chain A"/>
    <property type="match status" value="1"/>
</dbReference>